<gene>
    <name evidence="2" type="ORF">HYH03_016808</name>
</gene>
<reference evidence="2" key="1">
    <citation type="journal article" date="2020" name="bioRxiv">
        <title>Comparative genomics of Chlamydomonas.</title>
        <authorList>
            <person name="Craig R.J."/>
            <person name="Hasan A.R."/>
            <person name="Ness R.W."/>
            <person name="Keightley P.D."/>
        </authorList>
    </citation>
    <scope>NUCLEOTIDE SEQUENCE</scope>
    <source>
        <strain evidence="2">CCAP 11/70</strain>
    </source>
</reference>
<dbReference type="PANTHER" id="PTHR40613:SF1">
    <property type="entry name" value="CYTOPLASMIC PROTEIN"/>
    <property type="match status" value="1"/>
</dbReference>
<feature type="region of interest" description="Disordered" evidence="1">
    <location>
        <begin position="211"/>
        <end position="232"/>
    </location>
</feature>
<feature type="compositionally biased region" description="Acidic residues" evidence="1">
    <location>
        <begin position="312"/>
        <end position="352"/>
    </location>
</feature>
<comment type="caution">
    <text evidence="2">The sequence shown here is derived from an EMBL/GenBank/DDBJ whole genome shotgun (WGS) entry which is preliminary data.</text>
</comment>
<feature type="compositionally biased region" description="Basic and acidic residues" evidence="1">
    <location>
        <begin position="536"/>
        <end position="548"/>
    </location>
</feature>
<dbReference type="InterPro" id="IPR024530">
    <property type="entry name" value="QSregVF_b"/>
</dbReference>
<dbReference type="OrthoDB" id="549711at2759"/>
<name>A0A836BR87_9CHLO</name>
<evidence type="ECO:0000313" key="2">
    <source>
        <dbReference type="EMBL" id="KAG2484393.1"/>
    </source>
</evidence>
<feature type="region of interest" description="Disordered" evidence="1">
    <location>
        <begin position="275"/>
        <end position="352"/>
    </location>
</feature>
<dbReference type="Proteomes" id="UP000612055">
    <property type="component" value="Unassembled WGS sequence"/>
</dbReference>
<organism evidence="2 3">
    <name type="scientific">Edaphochlamys debaryana</name>
    <dbReference type="NCBI Taxonomy" id="47281"/>
    <lineage>
        <taxon>Eukaryota</taxon>
        <taxon>Viridiplantae</taxon>
        <taxon>Chlorophyta</taxon>
        <taxon>core chlorophytes</taxon>
        <taxon>Chlorophyceae</taxon>
        <taxon>CS clade</taxon>
        <taxon>Chlamydomonadales</taxon>
        <taxon>Chlamydomonadales incertae sedis</taxon>
        <taxon>Edaphochlamys</taxon>
    </lineage>
</organism>
<dbReference type="EMBL" id="JAEHOE010000151">
    <property type="protein sequence ID" value="KAG2484393.1"/>
    <property type="molecule type" value="Genomic_DNA"/>
</dbReference>
<protein>
    <submittedName>
        <fullName evidence="2">Uncharacterized protein</fullName>
    </submittedName>
</protein>
<accession>A0A836BR87</accession>
<proteinExistence type="predicted"/>
<keyword evidence="3" id="KW-1185">Reference proteome</keyword>
<feature type="compositionally biased region" description="Acidic residues" evidence="1">
    <location>
        <begin position="560"/>
        <end position="591"/>
    </location>
</feature>
<evidence type="ECO:0000256" key="1">
    <source>
        <dbReference type="SAM" id="MobiDB-lite"/>
    </source>
</evidence>
<dbReference type="Pfam" id="PF12843">
    <property type="entry name" value="QSregVF_b"/>
    <property type="match status" value="2"/>
</dbReference>
<dbReference type="PANTHER" id="PTHR40613">
    <property type="match status" value="1"/>
</dbReference>
<sequence length="591" mass="63128">MSSSSRRGTKRSPGVAGAFDDLWVSVVSFQGKQGAADSFEYASSTLDDVIAKAAKVIELGGDVRSVAEVLLRCIIDAAWADGRLDAFLVQHGMRPDTVVLPEGDTYLLARLSSPYPPQFRPCPAEVSLDDLLGSLQIGRRATTATGETALHVLVKNCLSGRYFASQGPDGHQSRAQYLAAAVPLMIKASFCAKTRDLAGRSARRLLREGQAQCGRGAAQHRGTPEGAAAARMQAAAHKALQAGSQQVASAPAGANPVPSKQAAAAACAGREAGSVPQKASGAASHRPEARGGTAGGRASSAWTGPAPSCGGDELEEDEEEEEEEGEEGEDGGEEWDGDEQEEEEDEEELDPEELAEARAATMGYGMYAGRPLRQVPASYLAWAVGEEGFFEGSPGRLEMLGHLITLGRLTHDTGGEVTLTRSTAEQCRMPFGRYQGECLRSVPEEYVAWLCGERGLLDRSAHTRALRRCLLASGRAREQWDRGGLQPMTGSRKRGWRAMDDVEEYLAALTAGGEGYREDVEGSNGWGEEEDWDVDGDYRYDGEGDRDSQGYQAVSGMSGEDWEDEEDGEGEDADEGELEEGEGGEEDDSSD</sequence>
<evidence type="ECO:0000313" key="3">
    <source>
        <dbReference type="Proteomes" id="UP000612055"/>
    </source>
</evidence>
<dbReference type="AlphaFoldDB" id="A0A836BR87"/>
<feature type="region of interest" description="Disordered" evidence="1">
    <location>
        <begin position="516"/>
        <end position="591"/>
    </location>
</feature>